<keyword evidence="2" id="KW-0238">DNA-binding</keyword>
<evidence type="ECO:0000313" key="5">
    <source>
        <dbReference type="EMBL" id="MFC4670911.1"/>
    </source>
</evidence>
<dbReference type="RefSeq" id="WP_380720520.1">
    <property type="nucleotide sequence ID" value="NZ_JBHSGI010000031.1"/>
</dbReference>
<dbReference type="InterPro" id="IPR000485">
    <property type="entry name" value="AsnC-type_HTH_dom"/>
</dbReference>
<dbReference type="EMBL" id="JBHSGI010000031">
    <property type="protein sequence ID" value="MFC4670911.1"/>
    <property type="molecule type" value="Genomic_DNA"/>
</dbReference>
<gene>
    <name evidence="5" type="ORF">ACFO5X_20350</name>
</gene>
<feature type="domain" description="HTH asnC-type" evidence="4">
    <location>
        <begin position="6"/>
        <end position="67"/>
    </location>
</feature>
<dbReference type="Gene3D" id="3.30.70.920">
    <property type="match status" value="1"/>
</dbReference>
<dbReference type="InterPro" id="IPR019888">
    <property type="entry name" value="Tscrpt_reg_AsnC-like"/>
</dbReference>
<keyword evidence="6" id="KW-1185">Reference proteome</keyword>
<dbReference type="SUPFAM" id="SSF54909">
    <property type="entry name" value="Dimeric alpha+beta barrel"/>
    <property type="match status" value="1"/>
</dbReference>
<dbReference type="InterPro" id="IPR011008">
    <property type="entry name" value="Dimeric_a/b-barrel"/>
</dbReference>
<sequence length="156" mass="17804">MEIRPLDDIDRRILRSLQRDGRLGNNHLAEEVGLSPSPCWQRTRRLEAEGYIKGYTAVLDQEKLGAPETVIIEVTLNRHDDAVLETFGRAMAELPEVLEVYLTTGEYDYYIKVAVDGTRGYEEFLRHKLYRVPGIQHSRSTFTLRCLKQGGISVPA</sequence>
<accession>A0ABV9KMQ5</accession>
<keyword evidence="3" id="KW-0804">Transcription</keyword>
<evidence type="ECO:0000313" key="6">
    <source>
        <dbReference type="Proteomes" id="UP001595973"/>
    </source>
</evidence>
<dbReference type="Gene3D" id="1.10.10.10">
    <property type="entry name" value="Winged helix-like DNA-binding domain superfamily/Winged helix DNA-binding domain"/>
    <property type="match status" value="1"/>
</dbReference>
<evidence type="ECO:0000256" key="2">
    <source>
        <dbReference type="ARBA" id="ARBA00023125"/>
    </source>
</evidence>
<dbReference type="CDD" id="cd00090">
    <property type="entry name" value="HTH_ARSR"/>
    <property type="match status" value="1"/>
</dbReference>
<dbReference type="InterPro" id="IPR036390">
    <property type="entry name" value="WH_DNA-bd_sf"/>
</dbReference>
<protein>
    <submittedName>
        <fullName evidence="5">Lrp/AsnC family transcriptional regulator</fullName>
    </submittedName>
</protein>
<evidence type="ECO:0000256" key="1">
    <source>
        <dbReference type="ARBA" id="ARBA00023015"/>
    </source>
</evidence>
<dbReference type="PANTHER" id="PTHR30154:SF34">
    <property type="entry name" value="TRANSCRIPTIONAL REGULATOR AZLB"/>
    <property type="match status" value="1"/>
</dbReference>
<comment type="caution">
    <text evidence="5">The sequence shown here is derived from an EMBL/GenBank/DDBJ whole genome shotgun (WGS) entry which is preliminary data.</text>
</comment>
<dbReference type="InterPro" id="IPR036388">
    <property type="entry name" value="WH-like_DNA-bd_sf"/>
</dbReference>
<evidence type="ECO:0000256" key="3">
    <source>
        <dbReference type="ARBA" id="ARBA00023163"/>
    </source>
</evidence>
<dbReference type="SMART" id="SM00344">
    <property type="entry name" value="HTH_ASNC"/>
    <property type="match status" value="1"/>
</dbReference>
<dbReference type="PANTHER" id="PTHR30154">
    <property type="entry name" value="LEUCINE-RESPONSIVE REGULATORY PROTEIN"/>
    <property type="match status" value="1"/>
</dbReference>
<evidence type="ECO:0000259" key="4">
    <source>
        <dbReference type="PROSITE" id="PS50956"/>
    </source>
</evidence>
<dbReference type="InterPro" id="IPR019887">
    <property type="entry name" value="Tscrpt_reg_AsnC/Lrp_C"/>
</dbReference>
<dbReference type="PRINTS" id="PR00033">
    <property type="entry name" value="HTHASNC"/>
</dbReference>
<dbReference type="PROSITE" id="PS50956">
    <property type="entry name" value="HTH_ASNC_2"/>
    <property type="match status" value="1"/>
</dbReference>
<dbReference type="Pfam" id="PF01037">
    <property type="entry name" value="AsnC_trans_reg"/>
    <property type="match status" value="1"/>
</dbReference>
<organism evidence="5 6">
    <name type="scientific">Seohaeicola nanhaiensis</name>
    <dbReference type="NCBI Taxonomy" id="1387282"/>
    <lineage>
        <taxon>Bacteria</taxon>
        <taxon>Pseudomonadati</taxon>
        <taxon>Pseudomonadota</taxon>
        <taxon>Alphaproteobacteria</taxon>
        <taxon>Rhodobacterales</taxon>
        <taxon>Roseobacteraceae</taxon>
        <taxon>Seohaeicola</taxon>
    </lineage>
</organism>
<name>A0ABV9KMQ5_9RHOB</name>
<keyword evidence="1" id="KW-0805">Transcription regulation</keyword>
<dbReference type="InterPro" id="IPR011991">
    <property type="entry name" value="ArsR-like_HTH"/>
</dbReference>
<dbReference type="Proteomes" id="UP001595973">
    <property type="component" value="Unassembled WGS sequence"/>
</dbReference>
<dbReference type="SUPFAM" id="SSF46785">
    <property type="entry name" value="Winged helix' DNA-binding domain"/>
    <property type="match status" value="1"/>
</dbReference>
<proteinExistence type="predicted"/>
<dbReference type="Pfam" id="PF13412">
    <property type="entry name" value="HTH_24"/>
    <property type="match status" value="1"/>
</dbReference>
<reference evidence="6" key="1">
    <citation type="journal article" date="2019" name="Int. J. Syst. Evol. Microbiol.">
        <title>The Global Catalogue of Microorganisms (GCM) 10K type strain sequencing project: providing services to taxonomists for standard genome sequencing and annotation.</title>
        <authorList>
            <consortium name="The Broad Institute Genomics Platform"/>
            <consortium name="The Broad Institute Genome Sequencing Center for Infectious Disease"/>
            <person name="Wu L."/>
            <person name="Ma J."/>
        </authorList>
    </citation>
    <scope>NUCLEOTIDE SEQUENCE [LARGE SCALE GENOMIC DNA]</scope>
    <source>
        <strain evidence="6">CGMCC 4.7283</strain>
    </source>
</reference>